<dbReference type="SUPFAM" id="SSF47986">
    <property type="entry name" value="DEATH domain"/>
    <property type="match status" value="1"/>
</dbReference>
<sequence length="490" mass="54540">ACIEKGAKTHEIPIWWFILQLILEALALKLGREVLSKEEAIHVSDSLGFPEGELDAALTFFDKLNIFLYKKTILPEVVFTNAQVPLDKLSKLVEKQYHLKAAMVDRTKAADHAITGDWHKFRDNGILTLDFLEDSKNHYVEGIFTARDFLVLLEKSLVVSRLSRTEYFFPAILNMTTEEKISECLETCSRTKIAALVVEFPTGWAPPGVYCCSVCHLQSHSGWEVVENRRIKPQSKASAATHTSSGLKEDKLPLPPPSKGSSASHSSLSRNCIKFDKIDRPGSVTFIDKFSSFVVCVNVDTSKMQGDQLSEHCQAIKSEILAAVGAALKNTHHEDTHATTAFLCPQQDESCSTELHVARLSSNKKQWICSKNKEVFDSFTPDQILWLSTSGAGGGSSGESAPAMSVLANRVAAVIPDKWKKVAVQFELSRGEIRAIQKDEDDSFDRFMAVMDHWKQSLSKPFTWATLVSALQSLSVNETRLADELNREFC</sequence>
<dbReference type="InterPro" id="IPR011029">
    <property type="entry name" value="DEATH-like_dom_sf"/>
</dbReference>
<feature type="chain" id="PRO_5041284381" description="Death domain-containing protein" evidence="2">
    <location>
        <begin position="28"/>
        <end position="490"/>
    </location>
</feature>
<dbReference type="PROSITE" id="PS50017">
    <property type="entry name" value="DEATH_DOMAIN"/>
    <property type="match status" value="1"/>
</dbReference>
<keyword evidence="2" id="KW-0732">Signal</keyword>
<evidence type="ECO:0000313" key="5">
    <source>
        <dbReference type="Proteomes" id="UP001174909"/>
    </source>
</evidence>
<evidence type="ECO:0000259" key="3">
    <source>
        <dbReference type="PROSITE" id="PS50017"/>
    </source>
</evidence>
<gene>
    <name evidence="4" type="ORF">GBAR_LOCUS24941</name>
</gene>
<evidence type="ECO:0000313" key="4">
    <source>
        <dbReference type="EMBL" id="CAI8045059.1"/>
    </source>
</evidence>
<name>A0AA35TBS3_GEOBA</name>
<dbReference type="Gene3D" id="1.10.533.10">
    <property type="entry name" value="Death Domain, Fas"/>
    <property type="match status" value="1"/>
</dbReference>
<dbReference type="Proteomes" id="UP001174909">
    <property type="component" value="Unassembled WGS sequence"/>
</dbReference>
<evidence type="ECO:0000256" key="2">
    <source>
        <dbReference type="SAM" id="SignalP"/>
    </source>
</evidence>
<feature type="region of interest" description="Disordered" evidence="1">
    <location>
        <begin position="234"/>
        <end position="267"/>
    </location>
</feature>
<feature type="non-terminal residue" evidence="4">
    <location>
        <position position="1"/>
    </location>
</feature>
<comment type="caution">
    <text evidence="4">The sequence shown here is derived from an EMBL/GenBank/DDBJ whole genome shotgun (WGS) entry which is preliminary data.</text>
</comment>
<dbReference type="GO" id="GO:0007165">
    <property type="term" value="P:signal transduction"/>
    <property type="evidence" value="ECO:0007669"/>
    <property type="project" value="InterPro"/>
</dbReference>
<accession>A0AA35TBS3</accession>
<protein>
    <recommendedName>
        <fullName evidence="3">Death domain-containing protein</fullName>
    </recommendedName>
</protein>
<reference evidence="4" key="1">
    <citation type="submission" date="2023-03" db="EMBL/GenBank/DDBJ databases">
        <authorList>
            <person name="Steffen K."/>
            <person name="Cardenas P."/>
        </authorList>
    </citation>
    <scope>NUCLEOTIDE SEQUENCE</scope>
</reference>
<feature type="signal peptide" evidence="2">
    <location>
        <begin position="1"/>
        <end position="27"/>
    </location>
</feature>
<evidence type="ECO:0000256" key="1">
    <source>
        <dbReference type="SAM" id="MobiDB-lite"/>
    </source>
</evidence>
<dbReference type="InterPro" id="IPR000488">
    <property type="entry name" value="Death_dom"/>
</dbReference>
<feature type="domain" description="Death" evidence="3">
    <location>
        <begin position="418"/>
        <end position="478"/>
    </location>
</feature>
<dbReference type="EMBL" id="CASHTH010003444">
    <property type="protein sequence ID" value="CAI8045059.1"/>
    <property type="molecule type" value="Genomic_DNA"/>
</dbReference>
<dbReference type="CDD" id="cd01670">
    <property type="entry name" value="Death"/>
    <property type="match status" value="1"/>
</dbReference>
<dbReference type="Pfam" id="PF00531">
    <property type="entry name" value="Death"/>
    <property type="match status" value="1"/>
</dbReference>
<keyword evidence="5" id="KW-1185">Reference proteome</keyword>
<organism evidence="4 5">
    <name type="scientific">Geodia barretti</name>
    <name type="common">Barrett's horny sponge</name>
    <dbReference type="NCBI Taxonomy" id="519541"/>
    <lineage>
        <taxon>Eukaryota</taxon>
        <taxon>Metazoa</taxon>
        <taxon>Porifera</taxon>
        <taxon>Demospongiae</taxon>
        <taxon>Heteroscleromorpha</taxon>
        <taxon>Tetractinellida</taxon>
        <taxon>Astrophorina</taxon>
        <taxon>Geodiidae</taxon>
        <taxon>Geodia</taxon>
    </lineage>
</organism>
<proteinExistence type="predicted"/>
<dbReference type="AlphaFoldDB" id="A0AA35TBS3"/>
<feature type="compositionally biased region" description="Polar residues" evidence="1">
    <location>
        <begin position="235"/>
        <end position="246"/>
    </location>
</feature>